<accession>A0A0K2ZDU3</accession>
<dbReference type="AlphaFoldDB" id="A0A0K2ZDU3"/>
<name>A0A0K2ZDU3_9XANT</name>
<organism evidence="1 2">
    <name type="scientific">Xanthomonas graminis pv. arrhenatheri LMG 727</name>
    <dbReference type="NCBI Taxonomy" id="1195923"/>
    <lineage>
        <taxon>Bacteria</taxon>
        <taxon>Pseudomonadati</taxon>
        <taxon>Pseudomonadota</taxon>
        <taxon>Gammaproteobacteria</taxon>
        <taxon>Lysobacterales</taxon>
        <taxon>Lysobacteraceae</taxon>
        <taxon>Xanthomonas</taxon>
        <taxon>Xanthomonas translucens group</taxon>
        <taxon>Xanthomonas graminis</taxon>
    </lineage>
</organism>
<dbReference type="NCBIfam" id="NF041507">
    <property type="entry name" value="HrpE_Xanth"/>
    <property type="match status" value="1"/>
</dbReference>
<evidence type="ECO:0008006" key="3">
    <source>
        <dbReference type="Google" id="ProtNLM"/>
    </source>
</evidence>
<evidence type="ECO:0000313" key="1">
    <source>
        <dbReference type="EMBL" id="CTP82329.1"/>
    </source>
</evidence>
<gene>
    <name evidence="1" type="ORF">XTALMG727_0165</name>
</gene>
<protein>
    <recommendedName>
        <fullName evidence="3">ATP-dependent helicase HrpA</fullName>
    </recommendedName>
</protein>
<dbReference type="Proteomes" id="UP000046187">
    <property type="component" value="Unassembled WGS sequence"/>
</dbReference>
<dbReference type="RefSeq" id="WP_053833849.1">
    <property type="nucleotide sequence ID" value="NZ_CXOI01000004.1"/>
</dbReference>
<dbReference type="InterPro" id="IPR048137">
    <property type="entry name" value="HrpE-like"/>
</dbReference>
<sequence>MALPFSSLSNAYGASTIGSSFGQGLSGLGLSAASGMGNNAIAAGQMGGMVATMGANVKDQEAMMDQVTQMQNELNMHMAMDQLAKQAGANAKSLTQG</sequence>
<keyword evidence="2" id="KW-1185">Reference proteome</keyword>
<reference evidence="2" key="1">
    <citation type="submission" date="2015-07" db="EMBL/GenBank/DDBJ databases">
        <authorList>
            <person name="Wibberg D."/>
        </authorList>
    </citation>
    <scope>NUCLEOTIDE SEQUENCE [LARGE SCALE GENOMIC DNA]</scope>
</reference>
<evidence type="ECO:0000313" key="2">
    <source>
        <dbReference type="Proteomes" id="UP000046187"/>
    </source>
</evidence>
<proteinExistence type="predicted"/>
<dbReference type="EMBL" id="CXOI01000004">
    <property type="protein sequence ID" value="CTP82329.1"/>
    <property type="molecule type" value="Genomic_DNA"/>
</dbReference>